<feature type="region of interest" description="Disordered" evidence="8">
    <location>
        <begin position="2705"/>
        <end position="2727"/>
    </location>
</feature>
<comment type="subcellular location">
    <subcellularLocation>
        <location evidence="1">Secreted</location>
    </subcellularLocation>
</comment>
<dbReference type="Gene3D" id="2.20.80.10">
    <property type="entry name" value="Lipovitellin-phosvitin complex, chain A, domain 4"/>
    <property type="match status" value="1"/>
</dbReference>
<dbReference type="GO" id="GO:0034359">
    <property type="term" value="C:mature chylomicron"/>
    <property type="evidence" value="ECO:0007669"/>
    <property type="project" value="TreeGrafter"/>
</dbReference>
<keyword evidence="4" id="KW-0732">Signal</keyword>
<evidence type="ECO:0000256" key="5">
    <source>
        <dbReference type="ARBA" id="ARBA00023055"/>
    </source>
</evidence>
<comment type="caution">
    <text evidence="10">The sequence shown here is derived from an EMBL/GenBank/DDBJ whole genome shotgun (WGS) entry which is preliminary data.</text>
</comment>
<evidence type="ECO:0000256" key="4">
    <source>
        <dbReference type="ARBA" id="ARBA00022729"/>
    </source>
</evidence>
<dbReference type="PROSITE" id="PS51211">
    <property type="entry name" value="VITELLOGENIN"/>
    <property type="match status" value="1"/>
</dbReference>
<dbReference type="Gene3D" id="1.25.10.20">
    <property type="entry name" value="Vitellinogen, superhelical"/>
    <property type="match status" value="1"/>
</dbReference>
<feature type="region of interest" description="Disordered" evidence="8">
    <location>
        <begin position="2608"/>
        <end position="2636"/>
    </location>
</feature>
<accession>A0A3N0YWH2</accession>
<dbReference type="Pfam" id="PF09172">
    <property type="entry name" value="Vit_open_b-sht"/>
    <property type="match status" value="1"/>
</dbReference>
<protein>
    <submittedName>
        <fullName evidence="10">Apolipoprotein B-100</fullName>
    </submittedName>
</protein>
<gene>
    <name evidence="10" type="ORF">DPX16_2855</name>
</gene>
<dbReference type="GO" id="GO:0030301">
    <property type="term" value="P:cholesterol transport"/>
    <property type="evidence" value="ECO:0007669"/>
    <property type="project" value="TreeGrafter"/>
</dbReference>
<dbReference type="Pfam" id="PF01347">
    <property type="entry name" value="Vitellogenin_N"/>
    <property type="match status" value="1"/>
</dbReference>
<name>A0A3N0YWH2_ANAGA</name>
<dbReference type="InterPro" id="IPR052418">
    <property type="entry name" value="Apolipoprotein_B"/>
</dbReference>
<dbReference type="GO" id="GO:0006642">
    <property type="term" value="P:triglyceride mobilization"/>
    <property type="evidence" value="ECO:0007669"/>
    <property type="project" value="TreeGrafter"/>
</dbReference>
<evidence type="ECO:0000256" key="6">
    <source>
        <dbReference type="ARBA" id="ARBA00023180"/>
    </source>
</evidence>
<keyword evidence="11" id="KW-1185">Reference proteome</keyword>
<evidence type="ECO:0000256" key="7">
    <source>
        <dbReference type="PROSITE-ProRule" id="PRU00557"/>
    </source>
</evidence>
<dbReference type="InterPro" id="IPR001747">
    <property type="entry name" value="Vitellogenin_N"/>
</dbReference>
<dbReference type="InterPro" id="IPR015255">
    <property type="entry name" value="Vitellinogen_open_b-sht"/>
</dbReference>
<dbReference type="GO" id="GO:0050750">
    <property type="term" value="F:low-density lipoprotein particle receptor binding"/>
    <property type="evidence" value="ECO:0007669"/>
    <property type="project" value="TreeGrafter"/>
</dbReference>
<evidence type="ECO:0000256" key="8">
    <source>
        <dbReference type="SAM" id="MobiDB-lite"/>
    </source>
</evidence>
<dbReference type="GO" id="GO:0034362">
    <property type="term" value="C:low-density lipoprotein particle"/>
    <property type="evidence" value="ECO:0007669"/>
    <property type="project" value="TreeGrafter"/>
</dbReference>
<evidence type="ECO:0000256" key="3">
    <source>
        <dbReference type="ARBA" id="ARBA00022525"/>
    </source>
</evidence>
<reference evidence="10 11" key="1">
    <citation type="submission" date="2018-10" db="EMBL/GenBank/DDBJ databases">
        <title>Genome assembly for a Yunnan-Guizhou Plateau 3E fish, Anabarilius grahami (Regan), and its evolutionary and genetic applications.</title>
        <authorList>
            <person name="Jiang W."/>
        </authorList>
    </citation>
    <scope>NUCLEOTIDE SEQUENCE [LARGE SCALE GENOMIC DNA]</scope>
    <source>
        <strain evidence="10">AG-KIZ</strain>
        <tissue evidence="10">Muscle</tissue>
    </source>
</reference>
<evidence type="ECO:0000313" key="10">
    <source>
        <dbReference type="EMBL" id="ROL50556.1"/>
    </source>
</evidence>
<proteinExistence type="predicted"/>
<organism evidence="10 11">
    <name type="scientific">Anabarilius grahami</name>
    <name type="common">Kanglang fish</name>
    <name type="synonym">Barilius grahami</name>
    <dbReference type="NCBI Taxonomy" id="495550"/>
    <lineage>
        <taxon>Eukaryota</taxon>
        <taxon>Metazoa</taxon>
        <taxon>Chordata</taxon>
        <taxon>Craniata</taxon>
        <taxon>Vertebrata</taxon>
        <taxon>Euteleostomi</taxon>
        <taxon>Actinopterygii</taxon>
        <taxon>Neopterygii</taxon>
        <taxon>Teleostei</taxon>
        <taxon>Ostariophysi</taxon>
        <taxon>Cypriniformes</taxon>
        <taxon>Xenocyprididae</taxon>
        <taxon>Xenocypridinae</taxon>
        <taxon>Xenocypridinae incertae sedis</taxon>
        <taxon>Anabarilius</taxon>
    </lineage>
</organism>
<evidence type="ECO:0000313" key="11">
    <source>
        <dbReference type="Proteomes" id="UP000281406"/>
    </source>
</evidence>
<keyword evidence="5" id="KW-0445">Lipid transport</keyword>
<sequence>MSSDTESRVGKHLLTLLLRVFERRRKLQSSLGVAKRYKPFNKYEYFYETESLNALNGAVNGPKASCKVEIAVPDTCSYIVRTADCTLSEVIDVDADGNPVFGAAAGAEDFKTAMERHPLKFTIEGDKDIKLFPEEDERINILNIKRGIISALAVPVLEEDKNKDMPTIYGLCKTDYVVNTREDIATEVTLTRDLSACDKFRPVDDHTSPLALITGMHLIHSDKTANVSVSSKWICFGSRKQRLLDMNNTNRTLPVSDTTAVIEGGAKQMLFAGSQRAGIMQISYKPTGEYGVINTGKQALTLLGVSKYNDQVFEHNVANMKPLHPDSSVDMSPIQDKESALVILREIADLSKTNDGRKRAHLAHKLIAVIHKMEAETLTAVVPEALEISQSLTYQALLQCGTPECVSAVMQLFRTFDTSSVEIDAAVYAMGMIPRSSRVLVKEMLAMAKFKPSKPIYYALSNAVRRLFEMDGVTSEVQAVADYALEQIGDCTGDQEHVFLSLRVIGNMVAALGAARPALQSSVIQCIKQPAASPAVQQAAVQVYRQIPIPEEGREVLLHAVLDRAASIQKRVAAYLILMKNPTHAELDQLAAALHVEENPQVKSFIISHISNILTSTAPEILDLRQKIQEAFQGNEIEMLIESTKFSRYYRLGSLEGNMIFESPNELPREVMVEMTLNAFGFDMDLIEIGMEGKGFDPIVEAIFGEDGFFPDTIMKTTLYATDKMPAQLNEVLDNMLPIMRNDRKKRQASQNIFNEISHNVNKLMEDLKAQDAPEAMVYLKLLGAELGYLDTKDGKMIQNLLKMIPTDFLKRLLSSVDNELFLHYIFMDNEFYLPTGAGFPLRVALSGTFTPGVKGGLSFDPGMREFALTLSAGIEFVTEIGTHFPDYVHCGLEMHTNIYHESGIRAKLSVTDGQLKLSIPAPRGPTELISITNSLVSVVGAKTKSIPAKGEYINMNKCTALFLGLKYCTALKYPDARSNDAAPYFPLSGDSKFAVELHPSEDVTEYIAIISYAYEDEADKVTFSVKAEGTSFEARNVVILNRQQYSFSAELLIDSLQLDSKVSAKLKHAEKLTLEIESDIKLPETTSVQTLILKYENQKIEAEFKSDVRSEIQRIIPNISAIETFVSSLLDHQIGLNEMKVRDVLAKTAVDTIYTITLPLPLGGKSSRDLNFPTTLSTPNLIVPHLGLEFESTSINLPEFSIPWGVLLSVPTLELVEMYGKLNSNFYNLEAAVSAARDPAASYSAMFEVTGTSPLKLLSLKFEGSALVEATPGDSLKANVKTALHHNIISATISVEEEVEFAEKLSVKSKSKFEVTSRVGVQVSLEHTGQFGVDAEEISGDGNLEGSFKAGSVNGSCNLFQSASVLPFRPEAKIKSSLKVDSTLLQAQNSFAVAIANGELIINSNNTAFDNLLTLQNIAKMAFKESELVLNSHTEARALGLKIQNVAETRAGIEAVSVKIETSTHSSEEQIHSLFRGALDIDGLTIHNDASVKLMRHKALHKAILKLNKDGLTTNGTTLLQSLLSLEELQYTFEITYKNETATAQSKTIGNLMGSLINHNTELEIAGLSGTIKNHIRFNSILFDFDTNTHGTTIPFRVNFDATVNGKGKTSLYGVGQANHEFIAKVLLKAEPQSIAHSHECKISFLLDLDNGVFIKPQFESMSDTLLIPSEQKTKVKVKAKVNDYDIEQEISAYNTPMRLGLEGSGKVHSNLFNTANTDYKDFSVSGFLKYDKSTDIQSVSLPFIESFSLVPDNVRLTLVSMGETLRNYINREGIALKIQSLPQHVSDFVSNLNIERRVVQLKQGLKAMYQEYALKLKGLIGAFEKLVSHVGNRFSEALDNLEELVLMGMQIDKVVEMLPKHIKVLIFSIIEDVKNTLSSINTQSYTKLNEIFHPASAEHKLDSQIPAISTSLLVPCFGKLYGQVRISSPVYNIRTSAEFKNASERYPLFTAFIKTKGTSANLEVLNYNLESTAQISIPEKSPVIVSETFKLTHIELALDQQALLTLNGSASNDTFFLEASYKYRVNIPSHSLSSEVSLIQKAVSCKDDATITLTVKNEGTGKFSLQDFSAEGTHESDLHFNMGLGAAKLSFTGHTYSDDLKMKMKVNADAIGLSHLEFSARVETESPFIKNSLLVASGKARLGDMKVEIKTSHVTSVVGAVSGVFSNAANIMTCPSEVAIDFQNRGIAKINIFDSFLANVDLQKDYAVTFNSDIHEISSVAVAHLNHYNYSHNFTASNNNAEMGVYAVVNSVASFGYLNAVEMFVPAIFKTAAIRELNLKDNTDLWYDFTTSDQPIDLNAKLVYQKSWFAPIIDLGLVVPSLGNLVSEVSFKSSILNLNANAGIYPKDYLMRVSATTDSVFQGSKAKLDGTTKLTGLKLASSLSLENAHIEGNHKSTLTLEDNYEAGLSMNTVAKINLTSFAIDATHQLSADTKAHPKAASNLKIKYTFDRPDSVAAGYGDAENTLKLDATLSFISIESATHLTTDSTFPDAVKLKGNMDSEANICVKADGLKSNLKTTGNGYIDSKHATLWFDINDQLTLEGNLDRMYSLLEIDSNYTYIYDRQYELAINHTALGKAELVPMSSLMAAVDMFLTQPGYRDFDVRDTNTHSSNSAPGVPAETAVPSQRSQTPEEHISQQEGQMQIMYCKDQVYQGDKEFSLEELRAQRYYRALSEKSSHLRKVKQELQLQIEQRLFQQRISSTAAPPQIVHEEASSSSQMSTSSCESDATLVKSAPFMIYSEQEGGREVQRKSSVSREEDGNHIHPLIELILPMFSLLFCHVRSFSANRVSLKLPTLSLKAPKSKSELSADKDASISRSEEAIINGHWNKTLCRSPDDTCEFARAAQLASTPFGGVERPKASEAGLTENLSRNAPESSKAQSSDTSPEEKKLSPILEISQECGGTSFATFSQDPMKCFNETDISRSVERAATVLENGGK</sequence>
<keyword evidence="10" id="KW-0449">Lipoprotein</keyword>
<dbReference type="InterPro" id="IPR015819">
    <property type="entry name" value="Lipid_transp_b-sht_shell"/>
</dbReference>
<keyword evidence="3" id="KW-0964">Secreted</keyword>
<dbReference type="InterPro" id="IPR015816">
    <property type="entry name" value="Vitellinogen_b-sht_N"/>
</dbReference>
<dbReference type="Gene3D" id="2.30.230.10">
    <property type="entry name" value="Lipovitellin, beta-sheet shell regions, chain A"/>
    <property type="match status" value="1"/>
</dbReference>
<dbReference type="SUPFAM" id="SSF48431">
    <property type="entry name" value="Lipovitellin-phosvitin complex, superhelical domain"/>
    <property type="match status" value="1"/>
</dbReference>
<feature type="domain" description="Vitellogenin" evidence="9">
    <location>
        <begin position="37"/>
        <end position="691"/>
    </location>
</feature>
<feature type="compositionally biased region" description="Polar residues" evidence="8">
    <location>
        <begin position="2870"/>
        <end position="2887"/>
    </location>
</feature>
<dbReference type="InterPro" id="IPR009454">
    <property type="entry name" value="Lipid_transpt_open_b-sht"/>
</dbReference>
<feature type="compositionally biased region" description="Low complexity" evidence="8">
    <location>
        <begin position="2717"/>
        <end position="2727"/>
    </location>
</feature>
<dbReference type="SMART" id="SM00638">
    <property type="entry name" value="LPD_N"/>
    <property type="match status" value="1"/>
</dbReference>
<dbReference type="GO" id="GO:0120020">
    <property type="term" value="F:cholesterol transfer activity"/>
    <property type="evidence" value="ECO:0007669"/>
    <property type="project" value="TreeGrafter"/>
</dbReference>
<dbReference type="InterPro" id="IPR011030">
    <property type="entry name" value="Lipovitellin_superhlx_dom"/>
</dbReference>
<dbReference type="PANTHER" id="PTHR13769:SF5">
    <property type="entry name" value="APOLIPOPROTEIN B-100-RELATED"/>
    <property type="match status" value="1"/>
</dbReference>
<feature type="region of interest" description="Disordered" evidence="8">
    <location>
        <begin position="2868"/>
        <end position="2894"/>
    </location>
</feature>
<evidence type="ECO:0000256" key="2">
    <source>
        <dbReference type="ARBA" id="ARBA00022448"/>
    </source>
</evidence>
<evidence type="ECO:0000256" key="1">
    <source>
        <dbReference type="ARBA" id="ARBA00004613"/>
    </source>
</evidence>
<evidence type="ECO:0000259" key="9">
    <source>
        <dbReference type="PROSITE" id="PS51211"/>
    </source>
</evidence>
<dbReference type="OrthoDB" id="6484170at2759"/>
<dbReference type="SUPFAM" id="SSF56968">
    <property type="entry name" value="Lipovitellin-phosvitin complex, beta-sheet shell regions"/>
    <property type="match status" value="2"/>
</dbReference>
<dbReference type="GO" id="GO:0042632">
    <property type="term" value="P:cholesterol homeostasis"/>
    <property type="evidence" value="ECO:0007669"/>
    <property type="project" value="TreeGrafter"/>
</dbReference>
<dbReference type="GO" id="GO:0034361">
    <property type="term" value="C:very-low-density lipoprotein particle"/>
    <property type="evidence" value="ECO:0007669"/>
    <property type="project" value="TreeGrafter"/>
</dbReference>
<comment type="caution">
    <text evidence="7">Lacks conserved residue(s) required for the propagation of feature annotation.</text>
</comment>
<dbReference type="EMBL" id="RJVU01020146">
    <property type="protein sequence ID" value="ROL50556.1"/>
    <property type="molecule type" value="Genomic_DNA"/>
</dbReference>
<dbReference type="Proteomes" id="UP000281406">
    <property type="component" value="Unassembled WGS sequence"/>
</dbReference>
<dbReference type="GO" id="GO:0042953">
    <property type="term" value="P:lipoprotein transport"/>
    <property type="evidence" value="ECO:0007669"/>
    <property type="project" value="TreeGrafter"/>
</dbReference>
<keyword evidence="6" id="KW-0325">Glycoprotein</keyword>
<dbReference type="SMART" id="SM01169">
    <property type="entry name" value="DUF1943"/>
    <property type="match status" value="1"/>
</dbReference>
<keyword evidence="2" id="KW-0813">Transport</keyword>
<dbReference type="Pfam" id="PF06448">
    <property type="entry name" value="DUF1081"/>
    <property type="match status" value="1"/>
</dbReference>
<dbReference type="PANTHER" id="PTHR13769">
    <property type="entry name" value="APOLIPOPROTEIN B"/>
    <property type="match status" value="1"/>
</dbReference>